<reference evidence="10 11" key="1">
    <citation type="submission" date="2018-08" db="EMBL/GenBank/DDBJ databases">
        <title>A genome reference for cultivated species of the human gut microbiota.</title>
        <authorList>
            <person name="Zou Y."/>
            <person name="Xue W."/>
            <person name="Luo G."/>
        </authorList>
    </citation>
    <scope>NUCLEOTIDE SEQUENCE [LARGE SCALE GENOMIC DNA]</scope>
    <source>
        <strain evidence="10 11">AF19-13AC</strain>
    </source>
</reference>
<sequence>MDQYHADLAWLENPEVFAVNRLEAHSDHRFYESREEADGGIMKLRQSLNGTWKFSYAPKPEQRKKDFYLPERSLGDFGEITVPGHIELQGYGKCQYINTMYPWEGHSELRPPHVDWDDNPVGSYVKEFETDAALKNKRLFLSFQGVESAFYVWVNGRFAGYSEDSFTPSEFEITDFVKDGVNRLAVEVYKRSSASWIEDQDFFRFSGIFRDVYLYAVPECHVRDIFVRPGVQEDLKTGELTVDLTLEGNTKGSVSAMLTDREGNTAAVWERMPAGENTFFAGRVPEVHLWSGEDAYLYTLTVILYDENGGIVEIVPQKLGFRRFEMKDRLMCLNGKRIVFRGINRHEFDVQRGRAVTEEDMIWDIRFMKRHNINAVRTCHYPNQSRWYELCDEYGIYLIDEANLESHGSWQKMGACEPSWNVPGSLPEWKECVVDRAKSMLERDKNHASVLIWSCGNESYAGEDILAMSKYFKERDPSRLVHYEGVFWNREFNETSDMESRMYAKPAEVEEYLNQEPEKPFILCEYMHAMGNSLGGMEKYTSLEDRYPMYQGGFIWDYVDQALMKADEDGVLHMAYGGDFDDRPTDYNFCGNGIVYADRTISPKAQEVKFLYQDLRLIPDACGVEIENRRLFTDTSDLEFIWLALRNGEPVHTERFCARVNPGEREYVSVPAPAFTEPGEYVYQVSAVKKKTELWADAGYETAFGESCRVIGAGGAGGGAGGAGADGAATGGASAGGADADRVGETCVGKNFVEEYHTDNDRLPFTVIHGDVNIGVKGNGFHIIFSKQEGGIVSLVYDGREWIGKIPMPVYWRATTDNDRGNKFSVSSAAWYGAGSFPLYDSKTCVVEEGEDSVRVAYTYRLPTVPETETEVVYEVDREGRIKTTAHYFGREGLPELPLFGMRFRISGTGGDFEWYGRGPEENYRDRNAGARLGIFKDTAADSVSRYLVPQECGNRTGIRWMKVTDGAGHSIRFTAQGRPFEGSVLPYTAEELEHATHVEELPQPRYTVVTILAAMRGVGGDDSWGAPVYPEYCVSGEHDITFSFVIGRD</sequence>
<dbReference type="GO" id="GO:0009341">
    <property type="term" value="C:beta-galactosidase complex"/>
    <property type="evidence" value="ECO:0007669"/>
    <property type="project" value="InterPro"/>
</dbReference>
<dbReference type="EC" id="3.2.1.23" evidence="3 8"/>
<comment type="similarity">
    <text evidence="2 8">Belongs to the glycosyl hydrolase 2 family.</text>
</comment>
<dbReference type="InterPro" id="IPR006104">
    <property type="entry name" value="Glyco_hydro_2_N"/>
</dbReference>
<dbReference type="InterPro" id="IPR036156">
    <property type="entry name" value="Beta-gal/glucu_dom_sf"/>
</dbReference>
<dbReference type="InterPro" id="IPR017853">
    <property type="entry name" value="GH"/>
</dbReference>
<dbReference type="InterPro" id="IPR023230">
    <property type="entry name" value="Glyco_hydro_2_CS"/>
</dbReference>
<dbReference type="GO" id="GO:0005990">
    <property type="term" value="P:lactose catabolic process"/>
    <property type="evidence" value="ECO:0007669"/>
    <property type="project" value="TreeGrafter"/>
</dbReference>
<dbReference type="SUPFAM" id="SSF74650">
    <property type="entry name" value="Galactose mutarotase-like"/>
    <property type="match status" value="1"/>
</dbReference>
<evidence type="ECO:0000256" key="4">
    <source>
        <dbReference type="ARBA" id="ARBA00013303"/>
    </source>
</evidence>
<organism evidence="10 11">
    <name type="scientific">Hungatella hathewayi</name>
    <dbReference type="NCBI Taxonomy" id="154046"/>
    <lineage>
        <taxon>Bacteria</taxon>
        <taxon>Bacillati</taxon>
        <taxon>Bacillota</taxon>
        <taxon>Clostridia</taxon>
        <taxon>Lachnospirales</taxon>
        <taxon>Lachnospiraceae</taxon>
        <taxon>Hungatella</taxon>
    </lineage>
</organism>
<dbReference type="EMBL" id="QTJW01000030">
    <property type="protein sequence ID" value="RGD67049.1"/>
    <property type="molecule type" value="Genomic_DNA"/>
</dbReference>
<dbReference type="Pfam" id="PF02837">
    <property type="entry name" value="Glyco_hydro_2_N"/>
    <property type="match status" value="1"/>
</dbReference>
<feature type="domain" description="Beta galactosidase small chain/" evidence="9">
    <location>
        <begin position="775"/>
        <end position="1048"/>
    </location>
</feature>
<name>A0A3E3DDJ9_9FIRM</name>
<dbReference type="Pfam" id="PF00703">
    <property type="entry name" value="Glyco_hydro_2"/>
    <property type="match status" value="1"/>
</dbReference>
<evidence type="ECO:0000256" key="5">
    <source>
        <dbReference type="ARBA" id="ARBA00022801"/>
    </source>
</evidence>
<accession>A0A3E3DDJ9</accession>
<keyword evidence="6 8" id="KW-0326">Glycosidase</keyword>
<proteinExistence type="inferred from homology"/>
<comment type="caution">
    <text evidence="10">The sequence shown here is derived from an EMBL/GenBank/DDBJ whole genome shotgun (WGS) entry which is preliminary data.</text>
</comment>
<dbReference type="Pfam" id="PF02929">
    <property type="entry name" value="Bgal_small_N"/>
    <property type="match status" value="1"/>
</dbReference>
<evidence type="ECO:0000256" key="1">
    <source>
        <dbReference type="ARBA" id="ARBA00001412"/>
    </source>
</evidence>
<dbReference type="Pfam" id="PF02836">
    <property type="entry name" value="Glyco_hydro_2_C"/>
    <property type="match status" value="1"/>
</dbReference>
<dbReference type="PROSITE" id="PS00719">
    <property type="entry name" value="GLYCOSYL_HYDROL_F2_1"/>
    <property type="match status" value="1"/>
</dbReference>
<dbReference type="SUPFAM" id="SSF49303">
    <property type="entry name" value="beta-Galactosidase/glucuronidase domain"/>
    <property type="match status" value="2"/>
</dbReference>
<evidence type="ECO:0000313" key="11">
    <source>
        <dbReference type="Proteomes" id="UP000261023"/>
    </source>
</evidence>
<dbReference type="Pfam" id="PF16353">
    <property type="entry name" value="LacZ_4"/>
    <property type="match status" value="1"/>
</dbReference>
<dbReference type="InterPro" id="IPR013783">
    <property type="entry name" value="Ig-like_fold"/>
</dbReference>
<dbReference type="Gene3D" id="2.70.98.10">
    <property type="match status" value="1"/>
</dbReference>
<dbReference type="InterPro" id="IPR008979">
    <property type="entry name" value="Galactose-bd-like_sf"/>
</dbReference>
<evidence type="ECO:0000256" key="3">
    <source>
        <dbReference type="ARBA" id="ARBA00012756"/>
    </source>
</evidence>
<dbReference type="PANTHER" id="PTHR46323:SF2">
    <property type="entry name" value="BETA-GALACTOSIDASE"/>
    <property type="match status" value="1"/>
</dbReference>
<dbReference type="Gene3D" id="2.60.120.260">
    <property type="entry name" value="Galactose-binding domain-like"/>
    <property type="match status" value="1"/>
</dbReference>
<dbReference type="PANTHER" id="PTHR46323">
    <property type="entry name" value="BETA-GALACTOSIDASE"/>
    <property type="match status" value="1"/>
</dbReference>
<dbReference type="SUPFAM" id="SSF49785">
    <property type="entry name" value="Galactose-binding domain-like"/>
    <property type="match status" value="1"/>
</dbReference>
<comment type="catalytic activity">
    <reaction evidence="1 8">
        <text>Hydrolysis of terminal non-reducing beta-D-galactose residues in beta-D-galactosides.</text>
        <dbReference type="EC" id="3.2.1.23"/>
    </reaction>
</comment>
<dbReference type="GO" id="GO:0004565">
    <property type="term" value="F:beta-galactosidase activity"/>
    <property type="evidence" value="ECO:0007669"/>
    <property type="project" value="UniProtKB-EC"/>
</dbReference>
<dbReference type="Gene3D" id="3.20.20.80">
    <property type="entry name" value="Glycosidases"/>
    <property type="match status" value="1"/>
</dbReference>
<dbReference type="InterPro" id="IPR050347">
    <property type="entry name" value="Bact_Beta-galactosidase"/>
</dbReference>
<dbReference type="SMART" id="SM01038">
    <property type="entry name" value="Bgal_small_N"/>
    <property type="match status" value="1"/>
</dbReference>
<evidence type="ECO:0000259" key="9">
    <source>
        <dbReference type="SMART" id="SM01038"/>
    </source>
</evidence>
<dbReference type="AlphaFoldDB" id="A0A3E3DDJ9"/>
<dbReference type="InterPro" id="IPR006103">
    <property type="entry name" value="Glyco_hydro_2_cat"/>
</dbReference>
<protein>
    <recommendedName>
        <fullName evidence="4 8">Beta-galactosidase</fullName>
        <ecNumber evidence="3 8">3.2.1.23</ecNumber>
    </recommendedName>
    <alternativeName>
        <fullName evidence="7 8">Lactase</fullName>
    </alternativeName>
</protein>
<dbReference type="RefSeq" id="WP_117502799.1">
    <property type="nucleotide sequence ID" value="NZ_QTJW01000030.1"/>
</dbReference>
<dbReference type="InterPro" id="IPR006101">
    <property type="entry name" value="Glyco_hydro_2"/>
</dbReference>
<dbReference type="InterPro" id="IPR014718">
    <property type="entry name" value="GH-type_carb-bd"/>
</dbReference>
<gene>
    <name evidence="10" type="ORF">DWX31_29550</name>
</gene>
<evidence type="ECO:0000256" key="2">
    <source>
        <dbReference type="ARBA" id="ARBA00007401"/>
    </source>
</evidence>
<dbReference type="SUPFAM" id="SSF51445">
    <property type="entry name" value="(Trans)glycosidases"/>
    <property type="match status" value="1"/>
</dbReference>
<dbReference type="Gene3D" id="2.60.40.10">
    <property type="entry name" value="Immunoglobulins"/>
    <property type="match status" value="2"/>
</dbReference>
<evidence type="ECO:0000256" key="6">
    <source>
        <dbReference type="ARBA" id="ARBA00023295"/>
    </source>
</evidence>
<dbReference type="Proteomes" id="UP000261023">
    <property type="component" value="Unassembled WGS sequence"/>
</dbReference>
<dbReference type="GO" id="GO:0030246">
    <property type="term" value="F:carbohydrate binding"/>
    <property type="evidence" value="ECO:0007669"/>
    <property type="project" value="InterPro"/>
</dbReference>
<dbReference type="InterPro" id="IPR006102">
    <property type="entry name" value="Ig-like_GH2"/>
</dbReference>
<dbReference type="PRINTS" id="PR00132">
    <property type="entry name" value="GLHYDRLASE2"/>
</dbReference>
<dbReference type="InterPro" id="IPR023232">
    <property type="entry name" value="Glyco_hydro_2_AS"/>
</dbReference>
<dbReference type="PROSITE" id="PS00608">
    <property type="entry name" value="GLYCOSYL_HYDROL_F2_2"/>
    <property type="match status" value="1"/>
</dbReference>
<dbReference type="InterPro" id="IPR011013">
    <property type="entry name" value="Gal_mutarotase_sf_dom"/>
</dbReference>
<evidence type="ECO:0000313" key="10">
    <source>
        <dbReference type="EMBL" id="RGD67049.1"/>
    </source>
</evidence>
<dbReference type="OrthoDB" id="9762066at2"/>
<dbReference type="InterPro" id="IPR032312">
    <property type="entry name" value="LacZ_4"/>
</dbReference>
<evidence type="ECO:0000256" key="7">
    <source>
        <dbReference type="ARBA" id="ARBA00032230"/>
    </source>
</evidence>
<dbReference type="InterPro" id="IPR004199">
    <property type="entry name" value="B-gal_small/dom_5"/>
</dbReference>
<keyword evidence="5 8" id="KW-0378">Hydrolase</keyword>
<evidence type="ECO:0000256" key="8">
    <source>
        <dbReference type="RuleBase" id="RU361154"/>
    </source>
</evidence>